<proteinExistence type="predicted"/>
<feature type="compositionally biased region" description="Basic and acidic residues" evidence="1">
    <location>
        <begin position="416"/>
        <end position="433"/>
    </location>
</feature>
<dbReference type="STRING" id="405564.SAMN04487905_1152"/>
<evidence type="ECO:0008006" key="4">
    <source>
        <dbReference type="Google" id="ProtNLM"/>
    </source>
</evidence>
<feature type="region of interest" description="Disordered" evidence="1">
    <location>
        <begin position="1"/>
        <end position="174"/>
    </location>
</feature>
<name>A0A1H0WSC2_9ACTN</name>
<dbReference type="AlphaFoldDB" id="A0A1H0WSC2"/>
<accession>A0A1H0WSC2</accession>
<evidence type="ECO:0000313" key="3">
    <source>
        <dbReference type="Proteomes" id="UP000199497"/>
    </source>
</evidence>
<dbReference type="RefSeq" id="WP_211481487.1">
    <property type="nucleotide sequence ID" value="NZ_FNJR01000015.1"/>
</dbReference>
<reference evidence="3" key="1">
    <citation type="submission" date="2016-10" db="EMBL/GenBank/DDBJ databases">
        <authorList>
            <person name="Varghese N."/>
            <person name="Submissions S."/>
        </authorList>
    </citation>
    <scope>NUCLEOTIDE SEQUENCE [LARGE SCALE GENOMIC DNA]</scope>
    <source>
        <strain evidence="3">DSM 46732</strain>
    </source>
</reference>
<feature type="compositionally biased region" description="Basic and acidic residues" evidence="1">
    <location>
        <begin position="104"/>
        <end position="128"/>
    </location>
</feature>
<feature type="region of interest" description="Disordered" evidence="1">
    <location>
        <begin position="394"/>
        <end position="433"/>
    </location>
</feature>
<sequence length="433" mass="46800">MSSSDDKRDARRRANDTGGGPGKARRPNRSHTGGSGGGPPGARNSGGGERRSSRYGSGSTGQRRDQAPGQRDDSRGGNNRVGRNDRRRKPDDHRAGNNRGQAAHSRDASAPRQDRRSRDDRPPKRKDPASGSAGGGAGRSRRDAEQSNATTDEDRARAPKLPEEANASQLDPEVRRDFRALPKMVAEDVGAHVVAVGMLLESEPEKALEHARYARRKASRSPAAREANGLAAYYVGNWSEALSELRAARRMGGQSHLATIADCERALGKPQRALELTREEEAARLPKDEAIELLIVGAGARRDLGQVEAAVVSLQVPELDPQRNESWSARLFYAYADNLLAAGRTREAFTWFVHAANADDDEVTDAPERLEELVSELGGPEEAERLAAHAETEIAVSQEQEGAIGEEGGPDSGRIPQHDRSPASHDVDLGIWD</sequence>
<feature type="compositionally biased region" description="Basic and acidic residues" evidence="1">
    <location>
        <begin position="62"/>
        <end position="75"/>
    </location>
</feature>
<organism evidence="2 3">
    <name type="scientific">Actinopolyspora xinjiangensis</name>
    <dbReference type="NCBI Taxonomy" id="405564"/>
    <lineage>
        <taxon>Bacteria</taxon>
        <taxon>Bacillati</taxon>
        <taxon>Actinomycetota</taxon>
        <taxon>Actinomycetes</taxon>
        <taxon>Actinopolysporales</taxon>
        <taxon>Actinopolysporaceae</taxon>
        <taxon>Actinopolyspora</taxon>
    </lineage>
</organism>
<evidence type="ECO:0000256" key="1">
    <source>
        <dbReference type="SAM" id="MobiDB-lite"/>
    </source>
</evidence>
<feature type="compositionally biased region" description="Basic and acidic residues" evidence="1">
    <location>
        <begin position="82"/>
        <end position="95"/>
    </location>
</feature>
<feature type="compositionally biased region" description="Gly residues" evidence="1">
    <location>
        <begin position="33"/>
        <end position="47"/>
    </location>
</feature>
<dbReference type="EMBL" id="FNJR01000015">
    <property type="protein sequence ID" value="SDP93624.1"/>
    <property type="molecule type" value="Genomic_DNA"/>
</dbReference>
<dbReference type="Gene3D" id="1.25.40.10">
    <property type="entry name" value="Tetratricopeptide repeat domain"/>
    <property type="match status" value="1"/>
</dbReference>
<dbReference type="Proteomes" id="UP000199497">
    <property type="component" value="Unassembled WGS sequence"/>
</dbReference>
<feature type="compositionally biased region" description="Basic and acidic residues" evidence="1">
    <location>
        <begin position="152"/>
        <end position="163"/>
    </location>
</feature>
<feature type="compositionally biased region" description="Basic and acidic residues" evidence="1">
    <location>
        <begin position="1"/>
        <end position="15"/>
    </location>
</feature>
<evidence type="ECO:0000313" key="2">
    <source>
        <dbReference type="EMBL" id="SDP93624.1"/>
    </source>
</evidence>
<keyword evidence="3" id="KW-1185">Reference proteome</keyword>
<gene>
    <name evidence="2" type="ORF">SAMN04487905_1152</name>
</gene>
<dbReference type="InterPro" id="IPR011990">
    <property type="entry name" value="TPR-like_helical_dom_sf"/>
</dbReference>
<dbReference type="SUPFAM" id="SSF48452">
    <property type="entry name" value="TPR-like"/>
    <property type="match status" value="1"/>
</dbReference>
<protein>
    <recommendedName>
        <fullName evidence="4">Tetratricopeptide repeat-containing protein</fullName>
    </recommendedName>
</protein>